<evidence type="ECO:0000256" key="1">
    <source>
        <dbReference type="SAM" id="MobiDB-lite"/>
    </source>
</evidence>
<sequence>MPAYSVCQTTVLALRRTAPGCIDTHQRLRAPCLPPSPLLVNGSRRPTEGGDAADGKDEDGDGECVEDERAGRVSPSSPFPSGAQKQRRILPATVIFTSAASCQRASQMRMCMRMRKRSAGGSPWPPPRLADIPARMNAGPHLDLPPPTPLQLAPEFRGPIDCSVLISRSSFFHSPDSTRRAVPQLRQCAPTLPCSQDARSYAGGSRGRERAQSYRAVGQ</sequence>
<gene>
    <name evidence="2" type="ORF">DFH08DRAFT_1017823</name>
</gene>
<reference evidence="2" key="1">
    <citation type="submission" date="2023-03" db="EMBL/GenBank/DDBJ databases">
        <title>Massive genome expansion in bonnet fungi (Mycena s.s.) driven by repeated elements and novel gene families across ecological guilds.</title>
        <authorList>
            <consortium name="Lawrence Berkeley National Laboratory"/>
            <person name="Harder C.B."/>
            <person name="Miyauchi S."/>
            <person name="Viragh M."/>
            <person name="Kuo A."/>
            <person name="Thoen E."/>
            <person name="Andreopoulos B."/>
            <person name="Lu D."/>
            <person name="Skrede I."/>
            <person name="Drula E."/>
            <person name="Henrissat B."/>
            <person name="Morin E."/>
            <person name="Kohler A."/>
            <person name="Barry K."/>
            <person name="LaButti K."/>
            <person name="Morin E."/>
            <person name="Salamov A."/>
            <person name="Lipzen A."/>
            <person name="Mereny Z."/>
            <person name="Hegedus B."/>
            <person name="Baldrian P."/>
            <person name="Stursova M."/>
            <person name="Weitz H."/>
            <person name="Taylor A."/>
            <person name="Grigoriev I.V."/>
            <person name="Nagy L.G."/>
            <person name="Martin F."/>
            <person name="Kauserud H."/>
        </authorList>
    </citation>
    <scope>NUCLEOTIDE SEQUENCE</scope>
    <source>
        <strain evidence="2">CBHHK002</strain>
    </source>
</reference>
<keyword evidence="3" id="KW-1185">Reference proteome</keyword>
<dbReference type="Proteomes" id="UP001218218">
    <property type="component" value="Unassembled WGS sequence"/>
</dbReference>
<proteinExistence type="predicted"/>
<evidence type="ECO:0000313" key="2">
    <source>
        <dbReference type="EMBL" id="KAJ7336766.1"/>
    </source>
</evidence>
<organism evidence="2 3">
    <name type="scientific">Mycena albidolilacea</name>
    <dbReference type="NCBI Taxonomy" id="1033008"/>
    <lineage>
        <taxon>Eukaryota</taxon>
        <taxon>Fungi</taxon>
        <taxon>Dikarya</taxon>
        <taxon>Basidiomycota</taxon>
        <taxon>Agaricomycotina</taxon>
        <taxon>Agaricomycetes</taxon>
        <taxon>Agaricomycetidae</taxon>
        <taxon>Agaricales</taxon>
        <taxon>Marasmiineae</taxon>
        <taxon>Mycenaceae</taxon>
        <taxon>Mycena</taxon>
    </lineage>
</organism>
<comment type="caution">
    <text evidence="2">The sequence shown here is derived from an EMBL/GenBank/DDBJ whole genome shotgun (WGS) entry which is preliminary data.</text>
</comment>
<feature type="compositionally biased region" description="Acidic residues" evidence="1">
    <location>
        <begin position="56"/>
        <end position="66"/>
    </location>
</feature>
<protein>
    <submittedName>
        <fullName evidence="2">Uncharacterized protein</fullName>
    </submittedName>
</protein>
<accession>A0AAD7EMR7</accession>
<name>A0AAD7EMR7_9AGAR</name>
<feature type="region of interest" description="Disordered" evidence="1">
    <location>
        <begin position="33"/>
        <end position="85"/>
    </location>
</feature>
<evidence type="ECO:0000313" key="3">
    <source>
        <dbReference type="Proteomes" id="UP001218218"/>
    </source>
</evidence>
<dbReference type="AlphaFoldDB" id="A0AAD7EMR7"/>
<feature type="region of interest" description="Disordered" evidence="1">
    <location>
        <begin position="195"/>
        <end position="219"/>
    </location>
</feature>
<dbReference type="EMBL" id="JARIHO010000030">
    <property type="protein sequence ID" value="KAJ7336766.1"/>
    <property type="molecule type" value="Genomic_DNA"/>
</dbReference>